<dbReference type="SUPFAM" id="SSF52540">
    <property type="entry name" value="P-loop containing nucleoside triphosphate hydrolases"/>
    <property type="match status" value="1"/>
</dbReference>
<evidence type="ECO:0000256" key="2">
    <source>
        <dbReference type="ARBA" id="ARBA00022840"/>
    </source>
</evidence>
<accession>A0ABU5YIJ1</accession>
<dbReference type="PROSITE" id="PS50901">
    <property type="entry name" value="FTSK"/>
    <property type="match status" value="1"/>
</dbReference>
<keyword evidence="4" id="KW-1133">Transmembrane helix</keyword>
<keyword evidence="7" id="KW-1185">Reference proteome</keyword>
<feature type="domain" description="FtsK" evidence="5">
    <location>
        <begin position="209"/>
        <end position="401"/>
    </location>
</feature>
<evidence type="ECO:0000259" key="5">
    <source>
        <dbReference type="PROSITE" id="PS50901"/>
    </source>
</evidence>
<feature type="binding site" evidence="3">
    <location>
        <begin position="236"/>
        <end position="243"/>
    </location>
    <ligand>
        <name>ATP</name>
        <dbReference type="ChEBI" id="CHEBI:30616"/>
    </ligand>
</feature>
<keyword evidence="2 3" id="KW-0067">ATP-binding</keyword>
<proteinExistence type="predicted"/>
<evidence type="ECO:0000313" key="6">
    <source>
        <dbReference type="EMBL" id="MEB3049861.1"/>
    </source>
</evidence>
<dbReference type="EMBL" id="JAYJJT010000008">
    <property type="protein sequence ID" value="MEB3049861.1"/>
    <property type="molecule type" value="Genomic_DNA"/>
</dbReference>
<dbReference type="Proteomes" id="UP001299046">
    <property type="component" value="Unassembled WGS sequence"/>
</dbReference>
<keyword evidence="1 3" id="KW-0547">Nucleotide-binding</keyword>
<organism evidence="6 7">
    <name type="scientific">[Mycobacterium] zoologicum</name>
    <dbReference type="NCBI Taxonomy" id="2872311"/>
    <lineage>
        <taxon>Bacteria</taxon>
        <taxon>Bacillati</taxon>
        <taxon>Actinomycetota</taxon>
        <taxon>Actinomycetes</taxon>
        <taxon>Mycobacteriales</taxon>
        <taxon>Mycobacteriaceae</taxon>
        <taxon>Mycolicibacter</taxon>
    </lineage>
</organism>
<comment type="caution">
    <text evidence="6">The sequence shown here is derived from an EMBL/GenBank/DDBJ whole genome shotgun (WGS) entry which is preliminary data.</text>
</comment>
<dbReference type="InterPro" id="IPR050206">
    <property type="entry name" value="FtsK/SpoIIIE/SftA"/>
</dbReference>
<keyword evidence="4" id="KW-0472">Membrane</keyword>
<evidence type="ECO:0000256" key="4">
    <source>
        <dbReference type="SAM" id="Phobius"/>
    </source>
</evidence>
<evidence type="ECO:0000256" key="3">
    <source>
        <dbReference type="PROSITE-ProRule" id="PRU00289"/>
    </source>
</evidence>
<evidence type="ECO:0000256" key="1">
    <source>
        <dbReference type="ARBA" id="ARBA00022741"/>
    </source>
</evidence>
<sequence>MSNTSHPTGRRGNPESADSDWFGELISSLLTATGYLLWWAILFPAVSIPVVIAIWIGASHGPRAGFAAASFAAAAYVLWAILDPGTFDAWVIDPVRQRWGSWSRYRHNWESVCTLHGLATKTGDRVLVPQLCSVRIGRGVDVLVVRVATGQSVNDWHKQTAALAATWRADRLAIRPTTPGELRVTIMRGDVLSNPVRLPVPTPTTPVDASAVRVGITESRRWWTLPVLGNHILVAGATGAGKGSVLWSLIAGLAPQVNAGRVRLCVIDPKGGMELGAGAPMFSVFCTDVSARTVEMLRQLAELMQARAARLRGHTRLHTPTVAEPLYVVIIDEIAALTAYVTDRKLRAEIEQLLGLLLSQGRAVGISVIAAVQDPAKDTLPVRQLFTVRVGLRMTEATQTAMVLGQGARDAGAECDLIPDATPGVGYVMIDGTADPLRVRAFHVTDRDITALARTFRAPRPGDQGNR</sequence>
<dbReference type="InterPro" id="IPR027417">
    <property type="entry name" value="P-loop_NTPase"/>
</dbReference>
<dbReference type="InterPro" id="IPR002543">
    <property type="entry name" value="FtsK_dom"/>
</dbReference>
<gene>
    <name evidence="6" type="ORF">KV112_08955</name>
</gene>
<dbReference type="RefSeq" id="WP_224863833.1">
    <property type="nucleotide sequence ID" value="NZ_JAYJJS010000005.1"/>
</dbReference>
<protein>
    <submittedName>
        <fullName evidence="6">FtsK/SpoIIIE domain-containing protein</fullName>
    </submittedName>
</protein>
<dbReference type="SMART" id="SM00382">
    <property type="entry name" value="AAA"/>
    <property type="match status" value="1"/>
</dbReference>
<dbReference type="InterPro" id="IPR003593">
    <property type="entry name" value="AAA+_ATPase"/>
</dbReference>
<feature type="transmembrane region" description="Helical" evidence="4">
    <location>
        <begin position="36"/>
        <end position="57"/>
    </location>
</feature>
<dbReference type="Pfam" id="PF01580">
    <property type="entry name" value="FtsK_SpoIIIE"/>
    <property type="match status" value="1"/>
</dbReference>
<feature type="transmembrane region" description="Helical" evidence="4">
    <location>
        <begin position="64"/>
        <end position="82"/>
    </location>
</feature>
<dbReference type="PANTHER" id="PTHR22683">
    <property type="entry name" value="SPORULATION PROTEIN RELATED"/>
    <property type="match status" value="1"/>
</dbReference>
<name>A0ABU5YIJ1_9MYCO</name>
<dbReference type="Gene3D" id="3.40.50.300">
    <property type="entry name" value="P-loop containing nucleotide triphosphate hydrolases"/>
    <property type="match status" value="1"/>
</dbReference>
<evidence type="ECO:0000313" key="7">
    <source>
        <dbReference type="Proteomes" id="UP001299046"/>
    </source>
</evidence>
<keyword evidence="4" id="KW-0812">Transmembrane</keyword>
<reference evidence="6 7" key="1">
    <citation type="submission" date="2023-12" db="EMBL/GenBank/DDBJ databases">
        <title>Description of new species of Mycobacterium terrae complex isolated from sewage at the Sao Paulo Zoological Park Foundation in Brazil.</title>
        <authorList>
            <person name="Romagnoli C.L."/>
            <person name="Conceicao E.C."/>
            <person name="Machado E."/>
            <person name="Barreto L.B.P.F."/>
            <person name="Sharma A."/>
            <person name="Silva N.M."/>
            <person name="Marques L.E."/>
            <person name="Juliana M.A."/>
            <person name="Lourenco M.C.S."/>
            <person name="Digiampietri L.A."/>
            <person name="Suffys P.N."/>
            <person name="Viana-Niero C."/>
        </authorList>
    </citation>
    <scope>NUCLEOTIDE SEQUENCE [LARGE SCALE GENOMIC DNA]</scope>
    <source>
        <strain evidence="6 7">MYC123</strain>
    </source>
</reference>
<dbReference type="PANTHER" id="PTHR22683:SF41">
    <property type="entry name" value="DNA TRANSLOCASE FTSK"/>
    <property type="match status" value="1"/>
</dbReference>